<reference evidence="2 3" key="1">
    <citation type="submission" date="2008-05" db="EMBL/GenBank/DDBJ databases">
        <title>Complete sequence of Chlorobium limicola DSM 245.</title>
        <authorList>
            <consortium name="US DOE Joint Genome Institute"/>
            <person name="Lucas S."/>
            <person name="Copeland A."/>
            <person name="Lapidus A."/>
            <person name="Glavina del Rio T."/>
            <person name="Dalin E."/>
            <person name="Tice H."/>
            <person name="Bruce D."/>
            <person name="Goodwin L."/>
            <person name="Pitluck S."/>
            <person name="Schmutz J."/>
            <person name="Larimer F."/>
            <person name="Land M."/>
            <person name="Hauser L."/>
            <person name="Kyrpides N."/>
            <person name="Ovchinnikova G."/>
            <person name="Zhao F."/>
            <person name="Li T."/>
            <person name="Liu Z."/>
            <person name="Overmann J."/>
            <person name="Bryant D.A."/>
            <person name="Richardson P."/>
        </authorList>
    </citation>
    <scope>NUCLEOTIDE SEQUENCE [LARGE SCALE GENOMIC DNA]</scope>
    <source>
        <strain evidence="3">DSM 245 / NBRC 103803 / 6330</strain>
    </source>
</reference>
<dbReference type="OrthoDB" id="9781621at2"/>
<dbReference type="eggNOG" id="COG0446">
    <property type="taxonomic scope" value="Bacteria"/>
</dbReference>
<dbReference type="Pfam" id="PF07992">
    <property type="entry name" value="Pyr_redox_2"/>
    <property type="match status" value="1"/>
</dbReference>
<dbReference type="GO" id="GO:0016491">
    <property type="term" value="F:oxidoreductase activity"/>
    <property type="evidence" value="ECO:0007669"/>
    <property type="project" value="InterPro"/>
</dbReference>
<evidence type="ECO:0000259" key="1">
    <source>
        <dbReference type="Pfam" id="PF07992"/>
    </source>
</evidence>
<dbReference type="PANTHER" id="PTHR43755:SF1">
    <property type="entry name" value="FAD-DEPENDENT PYRIDINE NUCLEOTIDE-DISULPHIDE OXIDOREDUCTASE"/>
    <property type="match status" value="1"/>
</dbReference>
<proteinExistence type="predicted"/>
<protein>
    <submittedName>
        <fullName evidence="2">FAD-dependent pyridine nucleotide-disulphide oxidoreductase</fullName>
    </submittedName>
</protein>
<dbReference type="InterPro" id="IPR036188">
    <property type="entry name" value="FAD/NAD-bd_sf"/>
</dbReference>
<dbReference type="InterPro" id="IPR023753">
    <property type="entry name" value="FAD/NAD-binding_dom"/>
</dbReference>
<dbReference type="Proteomes" id="UP000008841">
    <property type="component" value="Chromosome"/>
</dbReference>
<evidence type="ECO:0000313" key="3">
    <source>
        <dbReference type="Proteomes" id="UP000008841"/>
    </source>
</evidence>
<dbReference type="SUPFAM" id="SSF51905">
    <property type="entry name" value="FAD/NAD(P)-binding domain"/>
    <property type="match status" value="2"/>
</dbReference>
<dbReference type="KEGG" id="cli:Clim_1369"/>
<dbReference type="Gene3D" id="3.50.50.60">
    <property type="entry name" value="FAD/NAD(P)-binding domain"/>
    <property type="match status" value="2"/>
</dbReference>
<feature type="domain" description="FAD/NAD(P)-binding" evidence="1">
    <location>
        <begin position="4"/>
        <end position="294"/>
    </location>
</feature>
<dbReference type="EMBL" id="CP001097">
    <property type="protein sequence ID" value="ACD90429.1"/>
    <property type="molecule type" value="Genomic_DNA"/>
</dbReference>
<dbReference type="PANTHER" id="PTHR43755">
    <property type="match status" value="1"/>
</dbReference>
<dbReference type="HOGENOM" id="CLU_030742_5_0_10"/>
<organism evidence="2 3">
    <name type="scientific">Chlorobium limicola (strain DSM 245 / NBRC 103803 / 6330)</name>
    <dbReference type="NCBI Taxonomy" id="290315"/>
    <lineage>
        <taxon>Bacteria</taxon>
        <taxon>Pseudomonadati</taxon>
        <taxon>Chlorobiota</taxon>
        <taxon>Chlorobiia</taxon>
        <taxon>Chlorobiales</taxon>
        <taxon>Chlorobiaceae</taxon>
        <taxon>Chlorobium/Pelodictyon group</taxon>
        <taxon>Chlorobium</taxon>
    </lineage>
</organism>
<sequence length="408" mass="45422">MSKKIVVLGAGTGGTIISNNLRRHLPEDWEITVIDRDDQHIYQPGMLFVAFDIQKPGRLVKSRRKYIMPGINFVIDEIVRVDPDKKEVTTLNHKFSYDFLVISTGCRIAPEENDGLLDAWGKNAFTFYTIPDAELLRNKLKEFDGGKVVLNIAELPFKCPVAPIEFIFMADWYFKQKGIRNKVEIELVTPLQGAFTKPKASAVFTASAKEKNIRITPAFELSSVNGKGKYIESVKGDKVKYDLLVSIPTTLGDKMISDSGIDDGIGYVPTHQNTLKALKHEGVYVIGDATNVPTSKAGSVAHYEADVVVFNIMAEIHGVKPEEIFDGHSTCFIVYSKGTSSVIDFNYKIEPLPGQFPMPKLGPFSLLKETKMNWYGKLGFEWLYWNVLLAGRHLGAPPTLVMAGKEVG</sequence>
<dbReference type="STRING" id="290315.Clim_1369"/>
<dbReference type="RefSeq" id="WP_012466306.1">
    <property type="nucleotide sequence ID" value="NC_010803.1"/>
</dbReference>
<evidence type="ECO:0000313" key="2">
    <source>
        <dbReference type="EMBL" id="ACD90429.1"/>
    </source>
</evidence>
<accession>B3ED04</accession>
<dbReference type="InterPro" id="IPR052541">
    <property type="entry name" value="SQRD"/>
</dbReference>
<dbReference type="AlphaFoldDB" id="B3ED04"/>
<name>B3ED04_CHLL2</name>
<gene>
    <name evidence="2" type="ordered locus">Clim_1369</name>
</gene>